<evidence type="ECO:0000313" key="1">
    <source>
        <dbReference type="WBParaSite" id="ECPE_0001516301-mRNA-1"/>
    </source>
</evidence>
<dbReference type="SUPFAM" id="SSF48726">
    <property type="entry name" value="Immunoglobulin"/>
    <property type="match status" value="1"/>
</dbReference>
<sequence length="134" mass="14494">LRAAKLGQVITLDCSVDANPAAQISLYRLGEAGRELLNRMSTIQTGFNQSHVGHSGRKISQFNPLLRNELSPSELASAIKTKGSQVLASATQKISYPLQVQRPEDFGFYVCLARNSGFPPALRHVLVGESGKSN</sequence>
<dbReference type="AlphaFoldDB" id="A0A183B7D8"/>
<protein>
    <submittedName>
        <fullName evidence="1">Ig-like domain-containing protein</fullName>
    </submittedName>
</protein>
<reference evidence="1" key="1">
    <citation type="submission" date="2016-06" db="UniProtKB">
        <authorList>
            <consortium name="WormBaseParasite"/>
        </authorList>
    </citation>
    <scope>IDENTIFICATION</scope>
</reference>
<name>A0A183B7D8_9TREM</name>
<proteinExistence type="predicted"/>
<dbReference type="WBParaSite" id="ECPE_0001516301-mRNA-1">
    <property type="protein sequence ID" value="ECPE_0001516301-mRNA-1"/>
    <property type="gene ID" value="ECPE_0001516301"/>
</dbReference>
<dbReference type="InterPro" id="IPR036179">
    <property type="entry name" value="Ig-like_dom_sf"/>
</dbReference>
<organism evidence="1">
    <name type="scientific">Echinostoma caproni</name>
    <dbReference type="NCBI Taxonomy" id="27848"/>
    <lineage>
        <taxon>Eukaryota</taxon>
        <taxon>Metazoa</taxon>
        <taxon>Spiralia</taxon>
        <taxon>Lophotrochozoa</taxon>
        <taxon>Platyhelminthes</taxon>
        <taxon>Trematoda</taxon>
        <taxon>Digenea</taxon>
        <taxon>Plagiorchiida</taxon>
        <taxon>Echinostomata</taxon>
        <taxon>Echinostomatoidea</taxon>
        <taxon>Echinostomatidae</taxon>
        <taxon>Echinostoma</taxon>
    </lineage>
</organism>
<dbReference type="Gene3D" id="2.60.40.10">
    <property type="entry name" value="Immunoglobulins"/>
    <property type="match status" value="1"/>
</dbReference>
<dbReference type="InterPro" id="IPR013783">
    <property type="entry name" value="Ig-like_fold"/>
</dbReference>
<accession>A0A183B7D8</accession>